<dbReference type="EMBL" id="VSWC01000105">
    <property type="protein sequence ID" value="KAA1086644.1"/>
    <property type="molecule type" value="Genomic_DNA"/>
</dbReference>
<evidence type="ECO:0000313" key="2">
    <source>
        <dbReference type="EMBL" id="KAA1086644.1"/>
    </source>
</evidence>
<gene>
    <name evidence="2" type="ORF">PGT21_006685</name>
</gene>
<dbReference type="Proteomes" id="UP000324748">
    <property type="component" value="Unassembled WGS sequence"/>
</dbReference>
<keyword evidence="3" id="KW-1185">Reference proteome</keyword>
<proteinExistence type="predicted"/>
<feature type="region of interest" description="Disordered" evidence="1">
    <location>
        <begin position="34"/>
        <end position="111"/>
    </location>
</feature>
<comment type="caution">
    <text evidence="2">The sequence shown here is derived from an EMBL/GenBank/DDBJ whole genome shotgun (WGS) entry which is preliminary data.</text>
</comment>
<organism evidence="2 3">
    <name type="scientific">Puccinia graminis f. sp. tritici</name>
    <dbReference type="NCBI Taxonomy" id="56615"/>
    <lineage>
        <taxon>Eukaryota</taxon>
        <taxon>Fungi</taxon>
        <taxon>Dikarya</taxon>
        <taxon>Basidiomycota</taxon>
        <taxon>Pucciniomycotina</taxon>
        <taxon>Pucciniomycetes</taxon>
        <taxon>Pucciniales</taxon>
        <taxon>Pucciniaceae</taxon>
        <taxon>Puccinia</taxon>
    </lineage>
</organism>
<accession>A0A5B0NDL3</accession>
<feature type="region of interest" description="Disordered" evidence="1">
    <location>
        <begin position="1"/>
        <end position="21"/>
    </location>
</feature>
<dbReference type="AlphaFoldDB" id="A0A5B0NDL3"/>
<sequence>MVHPQRPRETLSAAESVHCQDSSVTCNSQKRLCKEHVSAESSQDETSLKSPKQRARLEQPKEKQSQPTPIKGAGTAAFNTHTTLLHQANKSSLATRISQPSNEQRSANRST</sequence>
<feature type="compositionally biased region" description="Polar residues" evidence="1">
    <location>
        <begin position="39"/>
        <end position="50"/>
    </location>
</feature>
<protein>
    <submittedName>
        <fullName evidence="2">Uncharacterized protein</fullName>
    </submittedName>
</protein>
<feature type="compositionally biased region" description="Polar residues" evidence="1">
    <location>
        <begin position="77"/>
        <end position="111"/>
    </location>
</feature>
<feature type="compositionally biased region" description="Basic and acidic residues" evidence="1">
    <location>
        <begin position="55"/>
        <end position="64"/>
    </location>
</feature>
<evidence type="ECO:0000313" key="3">
    <source>
        <dbReference type="Proteomes" id="UP000324748"/>
    </source>
</evidence>
<name>A0A5B0NDL3_PUCGR</name>
<evidence type="ECO:0000256" key="1">
    <source>
        <dbReference type="SAM" id="MobiDB-lite"/>
    </source>
</evidence>
<reference evidence="2 3" key="1">
    <citation type="submission" date="2019-05" db="EMBL/GenBank/DDBJ databases">
        <title>Emergence of the Ug99 lineage of the wheat stem rust pathogen through somatic hybridization.</title>
        <authorList>
            <person name="Li F."/>
            <person name="Upadhyaya N.M."/>
            <person name="Sperschneider J."/>
            <person name="Matny O."/>
            <person name="Nguyen-Phuc H."/>
            <person name="Mago R."/>
            <person name="Raley C."/>
            <person name="Miller M.E."/>
            <person name="Silverstein K.A.T."/>
            <person name="Henningsen E."/>
            <person name="Hirsch C.D."/>
            <person name="Visser B."/>
            <person name="Pretorius Z.A."/>
            <person name="Steffenson B.J."/>
            <person name="Schwessinger B."/>
            <person name="Dodds P.N."/>
            <person name="Figueroa M."/>
        </authorList>
    </citation>
    <scope>NUCLEOTIDE SEQUENCE [LARGE SCALE GENOMIC DNA]</scope>
    <source>
        <strain evidence="2">21-0</strain>
    </source>
</reference>